<dbReference type="EMBL" id="JAFNEN010002226">
    <property type="protein sequence ID" value="KAG8172933.1"/>
    <property type="molecule type" value="Genomic_DNA"/>
</dbReference>
<dbReference type="Proteomes" id="UP000827092">
    <property type="component" value="Unassembled WGS sequence"/>
</dbReference>
<dbReference type="PROSITE" id="PS00010">
    <property type="entry name" value="ASX_HYDROXYL"/>
    <property type="match status" value="1"/>
</dbReference>
<evidence type="ECO:0000313" key="7">
    <source>
        <dbReference type="EMBL" id="KAG8172933.1"/>
    </source>
</evidence>
<dbReference type="GO" id="GO:0005509">
    <property type="term" value="F:calcium ion binding"/>
    <property type="evidence" value="ECO:0007669"/>
    <property type="project" value="InterPro"/>
</dbReference>
<proteinExistence type="predicted"/>
<dbReference type="AlphaFoldDB" id="A0AAV6TMP6"/>
<gene>
    <name evidence="7" type="ORF">JTE90_001068</name>
</gene>
<dbReference type="PROSITE" id="PS00022">
    <property type="entry name" value="EGF_1"/>
    <property type="match status" value="1"/>
</dbReference>
<feature type="compositionally biased region" description="Basic residues" evidence="5">
    <location>
        <begin position="606"/>
        <end position="616"/>
    </location>
</feature>
<dbReference type="PROSITE" id="PS50026">
    <property type="entry name" value="EGF_3"/>
    <property type="match status" value="1"/>
</dbReference>
<dbReference type="SUPFAM" id="SSF57196">
    <property type="entry name" value="EGF/Laminin"/>
    <property type="match status" value="2"/>
</dbReference>
<evidence type="ECO:0000256" key="1">
    <source>
        <dbReference type="ARBA" id="ARBA00022536"/>
    </source>
</evidence>
<dbReference type="InterPro" id="IPR000742">
    <property type="entry name" value="EGF"/>
</dbReference>
<evidence type="ECO:0000313" key="8">
    <source>
        <dbReference type="Proteomes" id="UP000827092"/>
    </source>
</evidence>
<accession>A0AAV6TMP6</accession>
<dbReference type="PANTHER" id="PTHR24049">
    <property type="entry name" value="CRUMBS FAMILY MEMBER"/>
    <property type="match status" value="1"/>
</dbReference>
<protein>
    <recommendedName>
        <fullName evidence="6">EGF-like domain-containing protein</fullName>
    </recommendedName>
</protein>
<evidence type="ECO:0000256" key="2">
    <source>
        <dbReference type="ARBA" id="ARBA00022737"/>
    </source>
</evidence>
<feature type="region of interest" description="Disordered" evidence="5">
    <location>
        <begin position="324"/>
        <end position="396"/>
    </location>
</feature>
<dbReference type="SMART" id="SM00181">
    <property type="entry name" value="EGF"/>
    <property type="match status" value="2"/>
</dbReference>
<name>A0AAV6TMP6_9ARAC</name>
<sequence>MILGKSFDDNSKSSYIDRRNSLNNKYDISDQFEDNKRNQLSKENDVNFNRKSFLTRFIHKKRVKDYDSAQDSSAFEDINEAYESNDQPKRLSNNYLNSNHSLKNKNKGFLLRKITTVEYIIRNDNEAINFLDEKTKENLLSLLKNLKADNTSFFNNTKFSTEIVDIGHDRGTFKDGKNDLLKTLSEFKENKSRKPQEGLLSAENNPYDHQNAADKQKLPLNNKYILGNFDELPNNLNKNLNDVDNEYEKKLSGGVQIIPETAHKDNKKKFRYNNDYYLHNNDKILSNIPKNSNKHINGYDKDLDEDVQSFPEKSDVADKQKFHFTNDYYPGNTKELPSNTNKNSNEHHYESGKILPEDVQGVPETDDNENSRYNYDNYPGNNDRLPSKINKNPNNDIIKYQDESPEDVQSVQQIKFTKENPPSKVKEIFVPESKKSEFVTTKNSSYKANKEDDYPKDETSTHMKYQSRKPSLKAYLVTTQTISDYSSTTSYESARQGAVITSVETTPRNKLNEMSTKNVADHTVQDEASTKFNLLLLEIPETVTFSPDVDEEPSVFESEDSYIKKYPIVLPPKLPNTSETNLTKVLMHIRPPHRTIAPEIRYKRKQKVRRRRRSKRSPITSKHSMLRRLQIDAEEDVKKDRSRETENVPQRDCCHNGGKCYASHHPSQGDIPFLWCLCPPAFQGRFCEEDVNECSSLPCKPHERCIDEYGGFRCNCKDGFVREGDDCIRKTDV</sequence>
<dbReference type="InterPro" id="IPR051022">
    <property type="entry name" value="Notch_Cell-Fate_Det"/>
</dbReference>
<comment type="caution">
    <text evidence="7">The sequence shown here is derived from an EMBL/GenBank/DDBJ whole genome shotgun (WGS) entry which is preliminary data.</text>
</comment>
<evidence type="ECO:0000256" key="5">
    <source>
        <dbReference type="SAM" id="MobiDB-lite"/>
    </source>
</evidence>
<organism evidence="7 8">
    <name type="scientific">Oedothorax gibbosus</name>
    <dbReference type="NCBI Taxonomy" id="931172"/>
    <lineage>
        <taxon>Eukaryota</taxon>
        <taxon>Metazoa</taxon>
        <taxon>Ecdysozoa</taxon>
        <taxon>Arthropoda</taxon>
        <taxon>Chelicerata</taxon>
        <taxon>Arachnida</taxon>
        <taxon>Araneae</taxon>
        <taxon>Araneomorphae</taxon>
        <taxon>Entelegynae</taxon>
        <taxon>Araneoidea</taxon>
        <taxon>Linyphiidae</taxon>
        <taxon>Erigoninae</taxon>
        <taxon>Oedothorax</taxon>
    </lineage>
</organism>
<dbReference type="InterPro" id="IPR018097">
    <property type="entry name" value="EGF_Ca-bd_CS"/>
</dbReference>
<dbReference type="Gene3D" id="2.10.25.10">
    <property type="entry name" value="Laminin"/>
    <property type="match status" value="2"/>
</dbReference>
<evidence type="ECO:0000256" key="3">
    <source>
        <dbReference type="ARBA" id="ARBA00023157"/>
    </source>
</evidence>
<reference evidence="7 8" key="1">
    <citation type="journal article" date="2022" name="Nat. Ecol. Evol.">
        <title>A masculinizing supergene underlies an exaggerated male reproductive morph in a spider.</title>
        <authorList>
            <person name="Hendrickx F."/>
            <person name="De Corte Z."/>
            <person name="Sonet G."/>
            <person name="Van Belleghem S.M."/>
            <person name="Kostlbacher S."/>
            <person name="Vangestel C."/>
        </authorList>
    </citation>
    <scope>NUCLEOTIDE SEQUENCE [LARGE SCALE GENOMIC DNA]</scope>
    <source>
        <strain evidence="7">W744_W776</strain>
    </source>
</reference>
<dbReference type="SMART" id="SM00179">
    <property type="entry name" value="EGF_CA"/>
    <property type="match status" value="1"/>
</dbReference>
<dbReference type="PROSITE" id="PS01187">
    <property type="entry name" value="EGF_CA"/>
    <property type="match status" value="1"/>
</dbReference>
<comment type="caution">
    <text evidence="4">Lacks conserved residue(s) required for the propagation of feature annotation.</text>
</comment>
<keyword evidence="2" id="KW-0677">Repeat</keyword>
<keyword evidence="3" id="KW-1015">Disulfide bond</keyword>
<keyword evidence="8" id="KW-1185">Reference proteome</keyword>
<dbReference type="CDD" id="cd00054">
    <property type="entry name" value="EGF_CA"/>
    <property type="match status" value="1"/>
</dbReference>
<dbReference type="InterPro" id="IPR000152">
    <property type="entry name" value="EGF-type_Asp/Asn_hydroxyl_site"/>
</dbReference>
<dbReference type="PROSITE" id="PS01186">
    <property type="entry name" value="EGF_2"/>
    <property type="match status" value="1"/>
</dbReference>
<evidence type="ECO:0000256" key="4">
    <source>
        <dbReference type="PROSITE-ProRule" id="PRU00076"/>
    </source>
</evidence>
<dbReference type="InterPro" id="IPR001881">
    <property type="entry name" value="EGF-like_Ca-bd_dom"/>
</dbReference>
<evidence type="ECO:0000259" key="6">
    <source>
        <dbReference type="PROSITE" id="PS50026"/>
    </source>
</evidence>
<keyword evidence="1 4" id="KW-0245">EGF-like domain</keyword>
<feature type="region of interest" description="Disordered" evidence="5">
    <location>
        <begin position="606"/>
        <end position="644"/>
    </location>
</feature>
<feature type="domain" description="EGF-like" evidence="6">
    <location>
        <begin position="690"/>
        <end position="728"/>
    </location>
</feature>